<evidence type="ECO:0000256" key="2">
    <source>
        <dbReference type="SAM" id="MobiDB-lite"/>
    </source>
</evidence>
<comment type="caution">
    <text evidence="3">The sequence shown here is derived from an EMBL/GenBank/DDBJ whole genome shotgun (WGS) entry which is preliminary data.</text>
</comment>
<accession>A0AA88GSE7</accession>
<sequence length="643" mass="73732">MDPTSSAYSDIQDHEIETDSEPIGLELEQPMDTDVVENTRENNICSEKKPPSRTSVSRTSSASSARSFRIYKETSNARNQNSTCVESRCMMENIINSATTFSEDINKKLEYVSPNVSPRNNCSTPQLPKIGKRHDTPNSSSFSDHIQLTSEVQLHVTGREMSPRAEKHPQHSFSVGNVLSKAGLPIKKKSKLGSHWPTSHERLPRYSKVYSSPPSHRNNYYTDEIRNVPNSELTCHSPNCKSPLSKATTPTKNLINSSERLKALSTPKKVLDDKDVCSENYLEKTSSFSNPSSPLIRSQIKQWNGLSEKDTLVHSLISNTQDEEELKTLKYKLGSMLSYENKKTKPPLLETMENFIVTELQSVKSQMTQDNNNDIEFQIAKAQQNAELERQVAILKSNEKALLHTIDKLGMDLKLHEKRRIDEIKRGTLLNDAIQHRENKEVEIKKQLSEMKSVANEKSKIERMYQESIMELDKRSDMVPKGEYQRLRDMNDQLENELNSLKVKFSQEQRVSKLLNEKMNEIKLTNNMMEEKLLDLSRSHTPRPKWSEIRQDLKVDSLPLDSSTSGNVNQLLQRMTKLQALIRKQQRELQENAKALEFLKTEDIIKSRMYSSNFIGQGTGPSVPKYLKFRGKVRNKKFRKKKS</sequence>
<proteinExistence type="predicted"/>
<gene>
    <name evidence="3" type="ORF">C9374_004289</name>
</gene>
<evidence type="ECO:0000256" key="1">
    <source>
        <dbReference type="SAM" id="Coils"/>
    </source>
</evidence>
<feature type="compositionally biased region" description="Polar residues" evidence="2">
    <location>
        <begin position="116"/>
        <end position="126"/>
    </location>
</feature>
<keyword evidence="4" id="KW-1185">Reference proteome</keyword>
<feature type="region of interest" description="Disordered" evidence="2">
    <location>
        <begin position="116"/>
        <end position="142"/>
    </location>
</feature>
<dbReference type="EMBL" id="PYSW02000020">
    <property type="protein sequence ID" value="KAG2383618.1"/>
    <property type="molecule type" value="Genomic_DNA"/>
</dbReference>
<protein>
    <submittedName>
        <fullName evidence="3">Uncharacterized protein</fullName>
    </submittedName>
</protein>
<evidence type="ECO:0000313" key="4">
    <source>
        <dbReference type="Proteomes" id="UP000816034"/>
    </source>
</evidence>
<dbReference type="AlphaFoldDB" id="A0AA88GSE7"/>
<organism evidence="3 4">
    <name type="scientific">Naegleria lovaniensis</name>
    <name type="common">Amoeba</name>
    <dbReference type="NCBI Taxonomy" id="51637"/>
    <lineage>
        <taxon>Eukaryota</taxon>
        <taxon>Discoba</taxon>
        <taxon>Heterolobosea</taxon>
        <taxon>Tetramitia</taxon>
        <taxon>Eutetramitia</taxon>
        <taxon>Vahlkampfiidae</taxon>
        <taxon>Naegleria</taxon>
    </lineage>
</organism>
<name>A0AA88GSE7_NAELO</name>
<evidence type="ECO:0000313" key="3">
    <source>
        <dbReference type="EMBL" id="KAG2383618.1"/>
    </source>
</evidence>
<dbReference type="RefSeq" id="XP_044549297.1">
    <property type="nucleotide sequence ID" value="XM_044693911.1"/>
</dbReference>
<dbReference type="GeneID" id="68096744"/>
<feature type="compositionally biased region" description="Low complexity" evidence="2">
    <location>
        <begin position="52"/>
        <end position="67"/>
    </location>
</feature>
<feature type="region of interest" description="Disordered" evidence="2">
    <location>
        <begin position="1"/>
        <end position="67"/>
    </location>
</feature>
<reference evidence="3 4" key="1">
    <citation type="journal article" date="2018" name="BMC Genomics">
        <title>The genome of Naegleria lovaniensis, the basis for a comparative approach to unravel pathogenicity factors of the human pathogenic amoeba N. fowleri.</title>
        <authorList>
            <person name="Liechti N."/>
            <person name="Schurch N."/>
            <person name="Bruggmann R."/>
            <person name="Wittwer M."/>
        </authorList>
    </citation>
    <scope>NUCLEOTIDE SEQUENCE [LARGE SCALE GENOMIC DNA]</scope>
    <source>
        <strain evidence="3 4">ATCC 30569</strain>
    </source>
</reference>
<feature type="coiled-coil region" evidence="1">
    <location>
        <begin position="568"/>
        <end position="602"/>
    </location>
</feature>
<keyword evidence="1" id="KW-0175">Coiled coil</keyword>
<feature type="coiled-coil region" evidence="1">
    <location>
        <begin position="484"/>
        <end position="532"/>
    </location>
</feature>
<dbReference type="Proteomes" id="UP000816034">
    <property type="component" value="Unassembled WGS sequence"/>
</dbReference>